<protein>
    <submittedName>
        <fullName evidence="2">Uncharacterized protein</fullName>
    </submittedName>
</protein>
<sequence>MGAMKALAGLALGIVVLGGTAVAAVPPTRDQVRVKLLDQCVLSQSGKSDSQGAGPKCTCYAAKISKAMTDEEVAKFKKGIPKRLAPDAQTALATCK</sequence>
<dbReference type="KEGG" id="tso:IZ6_16000"/>
<gene>
    <name evidence="2" type="ORF">IZ6_16000</name>
</gene>
<dbReference type="RefSeq" id="WP_222877464.1">
    <property type="nucleotide sequence ID" value="NZ_AP023361.1"/>
</dbReference>
<keyword evidence="3" id="KW-1185">Reference proteome</keyword>
<evidence type="ECO:0000256" key="1">
    <source>
        <dbReference type="SAM" id="SignalP"/>
    </source>
</evidence>
<accession>A0A6S6QTD7</accession>
<keyword evidence="1" id="KW-0732">Signal</keyword>
<proteinExistence type="predicted"/>
<dbReference type="Proteomes" id="UP000515317">
    <property type="component" value="Chromosome"/>
</dbReference>
<dbReference type="AlphaFoldDB" id="A0A6S6QTD7"/>
<evidence type="ECO:0000313" key="2">
    <source>
        <dbReference type="EMBL" id="BCJ90865.1"/>
    </source>
</evidence>
<reference evidence="2 3" key="1">
    <citation type="submission" date="2020-08" db="EMBL/GenBank/DDBJ databases">
        <title>Genome sequence of Rhizobiales bacterium strain IZ6.</title>
        <authorList>
            <person name="Nakai R."/>
            <person name="Naganuma T."/>
        </authorList>
    </citation>
    <scope>NUCLEOTIDE SEQUENCE [LARGE SCALE GENOMIC DNA]</scope>
    <source>
        <strain evidence="2 3">IZ6</strain>
    </source>
</reference>
<dbReference type="EMBL" id="AP023361">
    <property type="protein sequence ID" value="BCJ90865.1"/>
    <property type="molecule type" value="Genomic_DNA"/>
</dbReference>
<organism evidence="2 3">
    <name type="scientific">Terrihabitans soli</name>
    <dbReference type="NCBI Taxonomy" id="708113"/>
    <lineage>
        <taxon>Bacteria</taxon>
        <taxon>Pseudomonadati</taxon>
        <taxon>Pseudomonadota</taxon>
        <taxon>Alphaproteobacteria</taxon>
        <taxon>Hyphomicrobiales</taxon>
        <taxon>Terrihabitans</taxon>
    </lineage>
</organism>
<feature type="signal peptide" evidence="1">
    <location>
        <begin position="1"/>
        <end position="23"/>
    </location>
</feature>
<evidence type="ECO:0000313" key="3">
    <source>
        <dbReference type="Proteomes" id="UP000515317"/>
    </source>
</evidence>
<feature type="chain" id="PRO_5028219805" evidence="1">
    <location>
        <begin position="24"/>
        <end position="96"/>
    </location>
</feature>
<name>A0A6S6QTD7_9HYPH</name>